<organism evidence="2 3">
    <name type="scientific">Riccia sorocarpa</name>
    <dbReference type="NCBI Taxonomy" id="122646"/>
    <lineage>
        <taxon>Eukaryota</taxon>
        <taxon>Viridiplantae</taxon>
        <taxon>Streptophyta</taxon>
        <taxon>Embryophyta</taxon>
        <taxon>Marchantiophyta</taxon>
        <taxon>Marchantiopsida</taxon>
        <taxon>Marchantiidae</taxon>
        <taxon>Marchantiales</taxon>
        <taxon>Ricciaceae</taxon>
        <taxon>Riccia</taxon>
    </lineage>
</organism>
<dbReference type="Gene3D" id="3.20.20.100">
    <property type="entry name" value="NADP-dependent oxidoreductase domain"/>
    <property type="match status" value="1"/>
</dbReference>
<dbReference type="AlphaFoldDB" id="A0ABD3HIU9"/>
<evidence type="ECO:0000259" key="1">
    <source>
        <dbReference type="Pfam" id="PF00248"/>
    </source>
</evidence>
<name>A0ABD3HIU9_9MARC</name>
<dbReference type="Pfam" id="PF00248">
    <property type="entry name" value="Aldo_ket_red"/>
    <property type="match status" value="1"/>
</dbReference>
<dbReference type="SUPFAM" id="SSF51430">
    <property type="entry name" value="NAD(P)-linked oxidoreductase"/>
    <property type="match status" value="1"/>
</dbReference>
<accession>A0ABD3HIU9</accession>
<dbReference type="PANTHER" id="PTHR11732">
    <property type="entry name" value="ALDO/KETO REDUCTASE"/>
    <property type="match status" value="1"/>
</dbReference>
<sequence>MLLVRRSRLNVRLLLFDVGGLFAANALDAFSPLGSWGSFGITVNLLEQPILKKISEKQGKTPAQVSLRWGIQIGNSVLPKSTRPERLKENFDVFNLDDEDKAEIEKLEQKRFLRDDFLCNERSYFKTLARWFGAGIILG</sequence>
<reference evidence="2 3" key="1">
    <citation type="submission" date="2024-09" db="EMBL/GenBank/DDBJ databases">
        <title>Chromosome-scale assembly of Riccia sorocarpa.</title>
        <authorList>
            <person name="Paukszto L."/>
        </authorList>
    </citation>
    <scope>NUCLEOTIDE SEQUENCE [LARGE SCALE GENOMIC DNA]</scope>
    <source>
        <strain evidence="2">LP-2024</strain>
        <tissue evidence="2">Aerial parts of the thallus</tissue>
    </source>
</reference>
<dbReference type="Proteomes" id="UP001633002">
    <property type="component" value="Unassembled WGS sequence"/>
</dbReference>
<feature type="domain" description="NADP-dependent oxidoreductase" evidence="1">
    <location>
        <begin position="44"/>
        <end position="108"/>
    </location>
</feature>
<dbReference type="EMBL" id="JBJQOH010000003">
    <property type="protein sequence ID" value="KAL3691348.1"/>
    <property type="molecule type" value="Genomic_DNA"/>
</dbReference>
<dbReference type="InterPro" id="IPR036812">
    <property type="entry name" value="NAD(P)_OxRdtase_dom_sf"/>
</dbReference>
<comment type="caution">
    <text evidence="2">The sequence shown here is derived from an EMBL/GenBank/DDBJ whole genome shotgun (WGS) entry which is preliminary data.</text>
</comment>
<keyword evidence="3" id="KW-1185">Reference proteome</keyword>
<proteinExistence type="predicted"/>
<dbReference type="InterPro" id="IPR020471">
    <property type="entry name" value="AKR"/>
</dbReference>
<protein>
    <recommendedName>
        <fullName evidence="1">NADP-dependent oxidoreductase domain-containing protein</fullName>
    </recommendedName>
</protein>
<evidence type="ECO:0000313" key="2">
    <source>
        <dbReference type="EMBL" id="KAL3691348.1"/>
    </source>
</evidence>
<dbReference type="InterPro" id="IPR023210">
    <property type="entry name" value="NADP_OxRdtase_dom"/>
</dbReference>
<gene>
    <name evidence="2" type="ORF">R1sor_004999</name>
</gene>
<evidence type="ECO:0000313" key="3">
    <source>
        <dbReference type="Proteomes" id="UP001633002"/>
    </source>
</evidence>